<dbReference type="EMBL" id="AP024814">
    <property type="protein sequence ID" value="BCZ17480.1"/>
    <property type="molecule type" value="Genomic_DNA"/>
</dbReference>
<evidence type="ECO:0000256" key="2">
    <source>
        <dbReference type="PROSITE-ProRule" id="PRU00236"/>
    </source>
</evidence>
<dbReference type="Gene3D" id="3.40.50.1220">
    <property type="entry name" value="TPP-binding domain"/>
    <property type="match status" value="1"/>
</dbReference>
<comment type="caution">
    <text evidence="2">Lacks conserved residue(s) required for the propagation of feature annotation.</text>
</comment>
<dbReference type="Pfam" id="PF13289">
    <property type="entry name" value="SIR2_2"/>
    <property type="match status" value="1"/>
</dbReference>
<keyword evidence="1" id="KW-0520">NAD</keyword>
<dbReference type="PROSITE" id="PS50305">
    <property type="entry name" value="SIRTUIN"/>
    <property type="match status" value="1"/>
</dbReference>
<evidence type="ECO:0000313" key="5">
    <source>
        <dbReference type="Proteomes" id="UP000826775"/>
    </source>
</evidence>
<reference evidence="4 5" key="1">
    <citation type="submission" date="2021-07" db="EMBL/GenBank/DDBJ databases">
        <title>Novel Helicobacter sp. Isolated from a dog.</title>
        <authorList>
            <person name="Rimbara E."/>
            <person name="Suzuki M."/>
        </authorList>
    </citation>
    <scope>NUCLEOTIDE SEQUENCE [LARGE SCALE GENOMIC DNA]</scope>
    <source>
        <strain evidence="5">NHP19-003</strain>
    </source>
</reference>
<name>A0ABN6I1N2_9HELI</name>
<organism evidence="4 5">
    <name type="scientific">Helicobacter gastrocanis</name>
    <dbReference type="NCBI Taxonomy" id="2849641"/>
    <lineage>
        <taxon>Bacteria</taxon>
        <taxon>Pseudomonadati</taxon>
        <taxon>Campylobacterota</taxon>
        <taxon>Epsilonproteobacteria</taxon>
        <taxon>Campylobacterales</taxon>
        <taxon>Helicobacteraceae</taxon>
        <taxon>Helicobacter</taxon>
    </lineage>
</organism>
<evidence type="ECO:0000259" key="3">
    <source>
        <dbReference type="PROSITE" id="PS50305"/>
    </source>
</evidence>
<feature type="domain" description="Deacetylase sirtuin-type" evidence="3">
    <location>
        <begin position="7"/>
        <end position="321"/>
    </location>
</feature>
<gene>
    <name evidence="4" type="ORF">NHP190003_07620</name>
</gene>
<dbReference type="Proteomes" id="UP000826775">
    <property type="component" value="Chromosome"/>
</dbReference>
<dbReference type="InterPro" id="IPR026590">
    <property type="entry name" value="Ssirtuin_cat_dom"/>
</dbReference>
<proteinExistence type="predicted"/>
<evidence type="ECO:0000256" key="1">
    <source>
        <dbReference type="ARBA" id="ARBA00023027"/>
    </source>
</evidence>
<protein>
    <submittedName>
        <fullName evidence="4">SIR2_2 domain-containing protein</fullName>
    </submittedName>
</protein>
<sequence>MAGGDHQIFIETSLENIKKAHNENYLSIFAGAGISAGSKLPSWDGLMEALRSKLYGDAKRDEAHLNLAKKFSSQHGALSQNELVDLIKRVEEQLKEKLYDEIKRDRDHLVLAEKFFNQFGNNVYYRTLSEVLKTPDGNDAEPNTLHLEIVKLNLGNLITTNWDNLFEKAISAEGMFFDIIKADADMGDSAGFSKLIKIHGSLDRRNIVFREKDYLEYSQNFPLIENYIKGVFSTDLVVLVGYSLSDPNVKQIISWVNSCSKNVKPIYFIKTNAKFEPIEFGFYQNKNIHVLYLSEVFGKGLDNAQEHVEELKDFFKEIKEKHGERLVLKNHEVQDIGDILLSFDFNVLQQKIDALEMSKELSLKDKLLKYFLLFENRIDDEIMLEIYQQCQEVFAKTRRNKESKIWFSSQFNKCWGFYPGECNNLDSGAWEDFLLELPLNEKSTLKRISRLENYFEQQVARIRSCWENRGYSDPNDFKQEILEKLQEFNRTRIGNCLIIPRLERHRMVYTRALECYWCQTSIDLRSTNNMKREIPILPVNEEIFSHSVKYFQTRELKEIFREYFTGVTFCIKINEDFLEKMFKGICSKFKTYGAFTTRGSRWFDNFLFLASYCSLTQNAFDSMIKKVNDKIQEHKKVVSLVQYERIGHFIDEQSKNNALDLQKCLALVLSYLNLFVEDKAGGYEMEAQQIFSKIVEKIKITGEKYQKLITGFIDKIHQKYIRFVDNGQSSFPEGLEAMIDVQAIQYNQTFLPLIKALHQSGDEDVKKAIKDKLQCILDHKEDYAQTKAHKKYCPWLEKLLQEMQDCPHA</sequence>
<dbReference type="RefSeq" id="WP_221280817.1">
    <property type="nucleotide sequence ID" value="NZ_AP024814.1"/>
</dbReference>
<dbReference type="SUPFAM" id="SSF52467">
    <property type="entry name" value="DHS-like NAD/FAD-binding domain"/>
    <property type="match status" value="1"/>
</dbReference>
<accession>A0ABN6I1N2</accession>
<evidence type="ECO:0000313" key="4">
    <source>
        <dbReference type="EMBL" id="BCZ17480.1"/>
    </source>
</evidence>
<keyword evidence="5" id="KW-1185">Reference proteome</keyword>
<dbReference type="InterPro" id="IPR029035">
    <property type="entry name" value="DHS-like_NAD/FAD-binding_dom"/>
</dbReference>